<feature type="region of interest" description="Disordered" evidence="16">
    <location>
        <begin position="73"/>
        <end position="92"/>
    </location>
</feature>
<dbReference type="Gene3D" id="3.40.50.10190">
    <property type="entry name" value="BRCT domain"/>
    <property type="match status" value="1"/>
</dbReference>
<feature type="region of interest" description="Disordered" evidence="16">
    <location>
        <begin position="197"/>
        <end position="218"/>
    </location>
</feature>
<dbReference type="InterPro" id="IPR012308">
    <property type="entry name" value="DNA_ligase_ATP-dep_N"/>
</dbReference>
<keyword evidence="4 19" id="KW-0436">Ligase</keyword>
<dbReference type="GO" id="GO:0005524">
    <property type="term" value="F:ATP binding"/>
    <property type="evidence" value="ECO:0007669"/>
    <property type="project" value="UniProtKB-KW"/>
</dbReference>
<dbReference type="PROSITE" id="PS50160">
    <property type="entry name" value="DNA_LIGASE_A3"/>
    <property type="match status" value="1"/>
</dbReference>
<dbReference type="SUPFAM" id="SSF56091">
    <property type="entry name" value="DNA ligase/mRNA capping enzyme, catalytic domain"/>
    <property type="match status" value="1"/>
</dbReference>
<comment type="cofactor">
    <cofactor evidence="1">
        <name>Mg(2+)</name>
        <dbReference type="ChEBI" id="CHEBI:18420"/>
    </cofactor>
</comment>
<feature type="compositionally biased region" description="Polar residues" evidence="16">
    <location>
        <begin position="206"/>
        <end position="218"/>
    </location>
</feature>
<feature type="region of interest" description="Disordered" evidence="16">
    <location>
        <begin position="968"/>
        <end position="994"/>
    </location>
</feature>
<keyword evidence="6" id="KW-0677">Repeat</keyword>
<sequence>MLFSQFCAILDRITNASQKADKVRVLEQLWISLRKASSTPTAGPAEIDSGPTAPHKQQHGAKKEQHMIHDPSLHSESDQLQQKMPQLAAGPPTTSATVGDVFFAYMRLLMPQLDTIRSTYALKESKIAKMYVELLGLPHTSPDAIRFLHWKDPSKNHIQATAFSDVVFVVLGKRGHTGASGIASGATNAGVVDAAGRDQHHVSGREASSSSQNHPQGLSVNDVNQCLDRLCAAVAPNDKKGILMHLLRRCSPLEHKWLIRIIVKDMRMHMMHQSILAAFHPNAMELYNNTNDLAYVCKKCTEVAELEVSGDRKQGIFLFQPLKPMLASIVTSAKLATLLRTESLLIEPKYDGERMMIHASCDGKIQYWTRNAKNYTALYGPKFNETIMDAVFRRRGGTSMVSVSNIILDGEFLLYDSVAKEYKEFGSNRAFALGNVGGDVGGGGGGAHYGGHGGGGGGFGAYMSPGKAGGPLILTRNDDEGLRGDDDEDGDNSSAMWFCYQVFDIVFLNGESLLQLPLEKRKSMLPTIVAPQSTKIEIAPWVSPVRTVAEVLHQLDKALTGNHEGIMIKVSASHYIPGERRTKWLKLKPDHVSGLADTLDLVILGGYYGTKYGLRHISHFLLGVWRNESSPTPTSPGAKFMTFCKVGTGYSEQELRELQAQLDSKWIPLPHGTVPEWLDGWKPGAGEVPDVYISPGDSLVLEIFGYSFTATTKFSFGQTLRFPRCHRIRSDKSVADATDLFQLIQIIHSSKDNFAQKLAALQTTGGDPSVDATLLMVQAVKRARKEEIKKEQMASTVLSRTIACIPSTIAVPTRQSVQPESSFLEGYEVCVLFSNPMLHLKQTLERRVMANGGVVVANPQPKTSLIVASSSTNQKVQNWVDMCKKRPEDMQSKYFSTSVIHVDWLLECLQARQVLPLAPRHMIYTSGQLQDLFLRTLDDYQDSFYDPCTKETLMDSIKIVQRKALKQPTPSPATEVVNKTVESRSSDAPHRTTSQRALVPDATQLVALCAASKSLQERKRSVLRVLAAELEEHPCLNTDASGIVPTCQALLEATVGRTLGPVEGVFIAAKSEDEQTNNNSHCDQSALPATLERTSTDIDMSCLFSHVAPQIPLSWRQEGGSPVQQHDVDGVYGVIPSGIRFKRPREELPLGFPFHSVHRWLCNS</sequence>
<dbReference type="Gene3D" id="3.30.470.30">
    <property type="entry name" value="DNA ligase/mRNA capping enzyme"/>
    <property type="match status" value="2"/>
</dbReference>
<dbReference type="Pfam" id="PF01068">
    <property type="entry name" value="DNA_ligase_A_M"/>
    <property type="match status" value="1"/>
</dbReference>
<keyword evidence="11" id="KW-0233">DNA recombination</keyword>
<dbReference type="Proteomes" id="UP000051952">
    <property type="component" value="Unassembled WGS sequence"/>
</dbReference>
<dbReference type="GO" id="GO:0032807">
    <property type="term" value="C:DNA ligase IV complex"/>
    <property type="evidence" value="ECO:0007669"/>
    <property type="project" value="TreeGrafter"/>
</dbReference>
<dbReference type="InterPro" id="IPR012340">
    <property type="entry name" value="NA-bd_OB-fold"/>
</dbReference>
<evidence type="ECO:0000256" key="9">
    <source>
        <dbReference type="ARBA" id="ARBA00022840"/>
    </source>
</evidence>
<dbReference type="Gene3D" id="2.40.50.140">
    <property type="entry name" value="Nucleic acid-binding proteins"/>
    <property type="match status" value="1"/>
</dbReference>
<name>A0A0S4IX10_BODSA</name>
<evidence type="ECO:0000256" key="6">
    <source>
        <dbReference type="ARBA" id="ARBA00022737"/>
    </source>
</evidence>
<protein>
    <recommendedName>
        <fullName evidence="15">DNA ligase IV</fullName>
    </recommendedName>
    <alternativeName>
        <fullName evidence="14">Polydeoxyribonucleotide synthase [ATP] 4</fullName>
    </alternativeName>
</protein>
<dbReference type="VEuPathDB" id="TriTrypDB:BSAL_77850"/>
<evidence type="ECO:0000256" key="11">
    <source>
        <dbReference type="ARBA" id="ARBA00023172"/>
    </source>
</evidence>
<reference evidence="20" key="1">
    <citation type="submission" date="2015-09" db="EMBL/GenBank/DDBJ databases">
        <authorList>
            <consortium name="Pathogen Informatics"/>
        </authorList>
    </citation>
    <scope>NUCLEOTIDE SEQUENCE [LARGE SCALE GENOMIC DNA]</scope>
    <source>
        <strain evidence="20">Lake Konstanz</strain>
    </source>
</reference>
<keyword evidence="20" id="KW-1185">Reference proteome</keyword>
<feature type="compositionally biased region" description="Basic and acidic residues" evidence="16">
    <location>
        <begin position="981"/>
        <end position="990"/>
    </location>
</feature>
<keyword evidence="10" id="KW-0460">Magnesium</keyword>
<evidence type="ECO:0000256" key="4">
    <source>
        <dbReference type="ARBA" id="ARBA00022598"/>
    </source>
</evidence>
<evidence type="ECO:0000256" key="15">
    <source>
        <dbReference type="ARBA" id="ARBA00031942"/>
    </source>
</evidence>
<dbReference type="InterPro" id="IPR012310">
    <property type="entry name" value="DNA_ligase_ATP-dep_cent"/>
</dbReference>
<dbReference type="GO" id="GO:0003910">
    <property type="term" value="F:DNA ligase (ATP) activity"/>
    <property type="evidence" value="ECO:0007669"/>
    <property type="project" value="InterPro"/>
</dbReference>
<dbReference type="GO" id="GO:0006310">
    <property type="term" value="P:DNA recombination"/>
    <property type="evidence" value="ECO:0007669"/>
    <property type="project" value="UniProtKB-KW"/>
</dbReference>
<dbReference type="InterPro" id="IPR036420">
    <property type="entry name" value="BRCT_dom_sf"/>
</dbReference>
<dbReference type="PANTHER" id="PTHR45997:SF1">
    <property type="entry name" value="DNA LIGASE 4"/>
    <property type="match status" value="1"/>
</dbReference>
<dbReference type="PROSITE" id="PS00333">
    <property type="entry name" value="DNA_LIGASE_A2"/>
    <property type="match status" value="1"/>
</dbReference>
<keyword evidence="7" id="KW-0547">Nucleotide-binding</keyword>
<dbReference type="SUPFAM" id="SSF50249">
    <property type="entry name" value="Nucleic acid-binding proteins"/>
    <property type="match status" value="1"/>
</dbReference>
<dbReference type="InterPro" id="IPR036599">
    <property type="entry name" value="DNA_ligase_N_sf"/>
</dbReference>
<evidence type="ECO:0000256" key="12">
    <source>
        <dbReference type="ARBA" id="ARBA00023204"/>
    </source>
</evidence>
<dbReference type="InterPro" id="IPR016059">
    <property type="entry name" value="DNA_ligase_ATP-dep_CS"/>
</dbReference>
<dbReference type="OrthoDB" id="151490at2759"/>
<keyword evidence="9" id="KW-0067">ATP-binding</keyword>
<evidence type="ECO:0000256" key="3">
    <source>
        <dbReference type="ARBA" id="ARBA00007572"/>
    </source>
</evidence>
<dbReference type="Pfam" id="PF04675">
    <property type="entry name" value="DNA_ligase_A_N"/>
    <property type="match status" value="1"/>
</dbReference>
<dbReference type="EMBL" id="CYKH01000755">
    <property type="protein sequence ID" value="CUG33404.1"/>
    <property type="molecule type" value="Genomic_DNA"/>
</dbReference>
<evidence type="ECO:0000256" key="2">
    <source>
        <dbReference type="ARBA" id="ARBA00004123"/>
    </source>
</evidence>
<dbReference type="Pfam" id="PF04679">
    <property type="entry name" value="DNA_ligase_A_C"/>
    <property type="match status" value="1"/>
</dbReference>
<keyword evidence="5" id="KW-0479">Metal-binding</keyword>
<keyword evidence="12" id="KW-0234">DNA repair</keyword>
<dbReference type="InterPro" id="IPR001357">
    <property type="entry name" value="BRCT_dom"/>
</dbReference>
<dbReference type="OMA" id="EGIMIKH"/>
<evidence type="ECO:0000256" key="14">
    <source>
        <dbReference type="ARBA" id="ARBA00030676"/>
    </source>
</evidence>
<dbReference type="SUPFAM" id="SSF52113">
    <property type="entry name" value="BRCT domain"/>
    <property type="match status" value="1"/>
</dbReference>
<evidence type="ECO:0000313" key="19">
    <source>
        <dbReference type="EMBL" id="CUG33404.1"/>
    </source>
</evidence>
<dbReference type="PROSITE" id="PS00697">
    <property type="entry name" value="DNA_LIGASE_A1"/>
    <property type="match status" value="1"/>
</dbReference>
<dbReference type="CDD" id="cd07903">
    <property type="entry name" value="Adenylation_DNA_ligase_IV"/>
    <property type="match status" value="1"/>
</dbReference>
<comment type="similarity">
    <text evidence="3">Belongs to the ATP-dependent DNA ligase family.</text>
</comment>
<feature type="domain" description="ATP-dependent DNA ligase family profile" evidence="17">
    <location>
        <begin position="499"/>
        <end position="626"/>
    </location>
</feature>
<dbReference type="PROSITE" id="PS50172">
    <property type="entry name" value="BRCT"/>
    <property type="match status" value="1"/>
</dbReference>
<evidence type="ECO:0000256" key="8">
    <source>
        <dbReference type="ARBA" id="ARBA00022763"/>
    </source>
</evidence>
<dbReference type="GO" id="GO:0003677">
    <property type="term" value="F:DNA binding"/>
    <property type="evidence" value="ECO:0007669"/>
    <property type="project" value="InterPro"/>
</dbReference>
<evidence type="ECO:0000256" key="10">
    <source>
        <dbReference type="ARBA" id="ARBA00022842"/>
    </source>
</evidence>
<dbReference type="PANTHER" id="PTHR45997">
    <property type="entry name" value="DNA LIGASE 4"/>
    <property type="match status" value="1"/>
</dbReference>
<dbReference type="GO" id="GO:0046872">
    <property type="term" value="F:metal ion binding"/>
    <property type="evidence" value="ECO:0007669"/>
    <property type="project" value="UniProtKB-KW"/>
</dbReference>
<evidence type="ECO:0000259" key="17">
    <source>
        <dbReference type="PROSITE" id="PS50160"/>
    </source>
</evidence>
<evidence type="ECO:0000256" key="1">
    <source>
        <dbReference type="ARBA" id="ARBA00001946"/>
    </source>
</evidence>
<dbReference type="Gene3D" id="1.10.3260.10">
    <property type="entry name" value="DNA ligase, ATP-dependent, N-terminal domain"/>
    <property type="match status" value="1"/>
</dbReference>
<evidence type="ECO:0000313" key="20">
    <source>
        <dbReference type="Proteomes" id="UP000051952"/>
    </source>
</evidence>
<dbReference type="GO" id="GO:0006297">
    <property type="term" value="P:nucleotide-excision repair, DNA gap filling"/>
    <property type="evidence" value="ECO:0007669"/>
    <property type="project" value="TreeGrafter"/>
</dbReference>
<dbReference type="CDD" id="cd07968">
    <property type="entry name" value="OBF_DNA_ligase_IV"/>
    <property type="match status" value="1"/>
</dbReference>
<gene>
    <name evidence="19" type="ORF">BSAL_77850</name>
</gene>
<dbReference type="AlphaFoldDB" id="A0A0S4IX10"/>
<evidence type="ECO:0000256" key="7">
    <source>
        <dbReference type="ARBA" id="ARBA00022741"/>
    </source>
</evidence>
<accession>A0A0S4IX10</accession>
<proteinExistence type="inferred from homology"/>
<feature type="domain" description="BRCT" evidence="18">
    <location>
        <begin position="819"/>
        <end position="922"/>
    </location>
</feature>
<evidence type="ECO:0000256" key="5">
    <source>
        <dbReference type="ARBA" id="ARBA00022723"/>
    </source>
</evidence>
<evidence type="ECO:0000256" key="16">
    <source>
        <dbReference type="SAM" id="MobiDB-lite"/>
    </source>
</evidence>
<comment type="subcellular location">
    <subcellularLocation>
        <location evidence="2">Nucleus</location>
    </subcellularLocation>
</comment>
<dbReference type="InterPro" id="IPR029710">
    <property type="entry name" value="LIG4"/>
</dbReference>
<keyword evidence="8" id="KW-0227">DNA damage</keyword>
<keyword evidence="13" id="KW-0539">Nucleus</keyword>
<evidence type="ECO:0000256" key="13">
    <source>
        <dbReference type="ARBA" id="ARBA00023242"/>
    </source>
</evidence>
<dbReference type="GO" id="GO:0005958">
    <property type="term" value="C:DNA-dependent protein kinase-DNA ligase 4 complex"/>
    <property type="evidence" value="ECO:0007669"/>
    <property type="project" value="TreeGrafter"/>
</dbReference>
<dbReference type="GO" id="GO:0006303">
    <property type="term" value="P:double-strand break repair via nonhomologous end joining"/>
    <property type="evidence" value="ECO:0007669"/>
    <property type="project" value="TreeGrafter"/>
</dbReference>
<dbReference type="InterPro" id="IPR044125">
    <property type="entry name" value="Adenylation_DNA_ligase_IV"/>
</dbReference>
<feature type="region of interest" description="Disordered" evidence="16">
    <location>
        <begin position="38"/>
        <end position="68"/>
    </location>
</feature>
<dbReference type="SUPFAM" id="SSF117018">
    <property type="entry name" value="ATP-dependent DNA ligase DNA-binding domain"/>
    <property type="match status" value="1"/>
</dbReference>
<dbReference type="InterPro" id="IPR012309">
    <property type="entry name" value="DNA_ligase_ATP-dep_C"/>
</dbReference>
<organism evidence="19 20">
    <name type="scientific">Bodo saltans</name>
    <name type="common">Flagellated protozoan</name>
    <dbReference type="NCBI Taxonomy" id="75058"/>
    <lineage>
        <taxon>Eukaryota</taxon>
        <taxon>Discoba</taxon>
        <taxon>Euglenozoa</taxon>
        <taxon>Kinetoplastea</taxon>
        <taxon>Metakinetoplastina</taxon>
        <taxon>Eubodonida</taxon>
        <taxon>Bodonidae</taxon>
        <taxon>Bodo</taxon>
    </lineage>
</organism>
<evidence type="ECO:0000259" key="18">
    <source>
        <dbReference type="PROSITE" id="PS50172"/>
    </source>
</evidence>